<dbReference type="InterPro" id="IPR045103">
    <property type="entry name" value="RNF5/RNF185-like"/>
</dbReference>
<dbReference type="AlphaFoldDB" id="A0A9N8Z570"/>
<dbReference type="Proteomes" id="UP000789508">
    <property type="component" value="Unassembled WGS sequence"/>
</dbReference>
<name>A0A9N8Z570_9GLOM</name>
<feature type="compositionally biased region" description="Basic and acidic residues" evidence="6">
    <location>
        <begin position="206"/>
        <end position="219"/>
    </location>
</feature>
<comment type="pathway">
    <text evidence="2">Protein modification; protein ubiquitination.</text>
</comment>
<evidence type="ECO:0000256" key="3">
    <source>
        <dbReference type="ARBA" id="ARBA00012483"/>
    </source>
</evidence>
<dbReference type="GO" id="GO:0005783">
    <property type="term" value="C:endoplasmic reticulum"/>
    <property type="evidence" value="ECO:0007669"/>
    <property type="project" value="InterPro"/>
</dbReference>
<evidence type="ECO:0000256" key="4">
    <source>
        <dbReference type="ARBA" id="ARBA00022679"/>
    </source>
</evidence>
<dbReference type="GO" id="GO:0006511">
    <property type="term" value="P:ubiquitin-dependent protein catabolic process"/>
    <property type="evidence" value="ECO:0007669"/>
    <property type="project" value="InterPro"/>
</dbReference>
<keyword evidence="5" id="KW-0833">Ubl conjugation pathway</keyword>
<evidence type="ECO:0000313" key="7">
    <source>
        <dbReference type="EMBL" id="CAG8466535.1"/>
    </source>
</evidence>
<sequence>MNESWKILGAEDFDGLPEISQANSAENSDENYDFYIKKEKKSNNETVEIAEQTLANTLEVESEPRPSSKYSLRQRHVEGVSKLKRSLDTFNNKSTSCSGTSASTTGGAMSSCLISGIPTKECSDTSDIKENASTEIKEDPFASETSSSIGEGSSNQKADEFYLFEQFQYDSWPCLHQWVEIQSQNPLCPVCKAGCGKDKVIPIYGRGREAKDPRIHSDIPNRPAGQRPQPRRDPNSTGSPFFPGLHSTTAFNPHFSVTSGVSLFPSFFGAEFVSSFPIVTFLAQ</sequence>
<proteinExistence type="predicted"/>
<keyword evidence="8" id="KW-1185">Reference proteome</keyword>
<evidence type="ECO:0000313" key="8">
    <source>
        <dbReference type="Proteomes" id="UP000789508"/>
    </source>
</evidence>
<dbReference type="EMBL" id="CAJVPS010000221">
    <property type="protein sequence ID" value="CAG8466535.1"/>
    <property type="molecule type" value="Genomic_DNA"/>
</dbReference>
<accession>A0A9N8Z570</accession>
<keyword evidence="4" id="KW-0808">Transferase</keyword>
<comment type="caution">
    <text evidence="7">The sequence shown here is derived from an EMBL/GenBank/DDBJ whole genome shotgun (WGS) entry which is preliminary data.</text>
</comment>
<evidence type="ECO:0000256" key="5">
    <source>
        <dbReference type="ARBA" id="ARBA00022786"/>
    </source>
</evidence>
<dbReference type="EC" id="2.3.2.27" evidence="3"/>
<gene>
    <name evidence="7" type="ORF">ALEPTO_LOCUS1805</name>
</gene>
<evidence type="ECO:0000256" key="2">
    <source>
        <dbReference type="ARBA" id="ARBA00004906"/>
    </source>
</evidence>
<dbReference type="GO" id="GO:0061630">
    <property type="term" value="F:ubiquitin protein ligase activity"/>
    <property type="evidence" value="ECO:0007669"/>
    <property type="project" value="UniProtKB-EC"/>
</dbReference>
<feature type="region of interest" description="Disordered" evidence="6">
    <location>
        <begin position="132"/>
        <end position="154"/>
    </location>
</feature>
<evidence type="ECO:0000256" key="1">
    <source>
        <dbReference type="ARBA" id="ARBA00000900"/>
    </source>
</evidence>
<comment type="catalytic activity">
    <reaction evidence="1">
        <text>S-ubiquitinyl-[E2 ubiquitin-conjugating enzyme]-L-cysteine + [acceptor protein]-L-lysine = [E2 ubiquitin-conjugating enzyme]-L-cysteine + N(6)-ubiquitinyl-[acceptor protein]-L-lysine.</text>
        <dbReference type="EC" id="2.3.2.27"/>
    </reaction>
</comment>
<dbReference type="OrthoDB" id="6270329at2759"/>
<dbReference type="PANTHER" id="PTHR12313">
    <property type="entry name" value="E3 UBIQUITIN-PROTEIN LIGASE RNF5-RELATED"/>
    <property type="match status" value="1"/>
</dbReference>
<reference evidence="7" key="1">
    <citation type="submission" date="2021-06" db="EMBL/GenBank/DDBJ databases">
        <authorList>
            <person name="Kallberg Y."/>
            <person name="Tangrot J."/>
            <person name="Rosling A."/>
        </authorList>
    </citation>
    <scope>NUCLEOTIDE SEQUENCE</scope>
    <source>
        <strain evidence="7">FL130A</strain>
    </source>
</reference>
<evidence type="ECO:0000256" key="6">
    <source>
        <dbReference type="SAM" id="MobiDB-lite"/>
    </source>
</evidence>
<feature type="region of interest" description="Disordered" evidence="6">
    <location>
        <begin position="206"/>
        <end position="243"/>
    </location>
</feature>
<feature type="compositionally biased region" description="Low complexity" evidence="6">
    <location>
        <begin position="143"/>
        <end position="154"/>
    </location>
</feature>
<protein>
    <recommendedName>
        <fullName evidence="3">RING-type E3 ubiquitin transferase</fullName>
        <ecNumber evidence="3">2.3.2.27</ecNumber>
    </recommendedName>
</protein>
<organism evidence="7 8">
    <name type="scientific">Ambispora leptoticha</name>
    <dbReference type="NCBI Taxonomy" id="144679"/>
    <lineage>
        <taxon>Eukaryota</taxon>
        <taxon>Fungi</taxon>
        <taxon>Fungi incertae sedis</taxon>
        <taxon>Mucoromycota</taxon>
        <taxon>Glomeromycotina</taxon>
        <taxon>Glomeromycetes</taxon>
        <taxon>Archaeosporales</taxon>
        <taxon>Ambisporaceae</taxon>
        <taxon>Ambispora</taxon>
    </lineage>
</organism>